<dbReference type="EMBL" id="GGEC01020088">
    <property type="protein sequence ID" value="MBX00572.1"/>
    <property type="molecule type" value="Transcribed_RNA"/>
</dbReference>
<dbReference type="AlphaFoldDB" id="A0A2P2K4B7"/>
<sequence length="70" mass="8066">MEGNRSGTVKYYVLVEGNMYPTADWFSSLFCLSLLVVPLELFQGSMFRREMMAHYALQLLLKSYFACIAL</sequence>
<keyword evidence="1" id="KW-0472">Membrane</keyword>
<dbReference type="EMBL" id="GGEC01020086">
    <property type="protein sequence ID" value="MBX00570.1"/>
    <property type="molecule type" value="Transcribed_RNA"/>
</dbReference>
<evidence type="ECO:0000256" key="1">
    <source>
        <dbReference type="SAM" id="Phobius"/>
    </source>
</evidence>
<keyword evidence="1" id="KW-0812">Transmembrane</keyword>
<feature type="transmembrane region" description="Helical" evidence="1">
    <location>
        <begin position="25"/>
        <end position="42"/>
    </location>
</feature>
<reference evidence="2" key="1">
    <citation type="submission" date="2018-02" db="EMBL/GenBank/DDBJ databases">
        <title>Rhizophora mucronata_Transcriptome.</title>
        <authorList>
            <person name="Meera S.P."/>
            <person name="Sreeshan A."/>
            <person name="Augustine A."/>
        </authorList>
    </citation>
    <scope>NUCLEOTIDE SEQUENCE</scope>
    <source>
        <tissue evidence="2">Leaf</tissue>
    </source>
</reference>
<accession>A0A2P2K4B7</accession>
<organism evidence="2">
    <name type="scientific">Rhizophora mucronata</name>
    <name type="common">Asiatic mangrove</name>
    <dbReference type="NCBI Taxonomy" id="61149"/>
    <lineage>
        <taxon>Eukaryota</taxon>
        <taxon>Viridiplantae</taxon>
        <taxon>Streptophyta</taxon>
        <taxon>Embryophyta</taxon>
        <taxon>Tracheophyta</taxon>
        <taxon>Spermatophyta</taxon>
        <taxon>Magnoliopsida</taxon>
        <taxon>eudicotyledons</taxon>
        <taxon>Gunneridae</taxon>
        <taxon>Pentapetalae</taxon>
        <taxon>rosids</taxon>
        <taxon>fabids</taxon>
        <taxon>Malpighiales</taxon>
        <taxon>Rhizophoraceae</taxon>
        <taxon>Rhizophora</taxon>
    </lineage>
</organism>
<dbReference type="EMBL" id="GGEC01020085">
    <property type="protein sequence ID" value="MBX00569.1"/>
    <property type="molecule type" value="Transcribed_RNA"/>
</dbReference>
<name>A0A2P2K4B7_RHIMU</name>
<proteinExistence type="predicted"/>
<evidence type="ECO:0000313" key="2">
    <source>
        <dbReference type="EMBL" id="MBX00572.1"/>
    </source>
</evidence>
<protein>
    <submittedName>
        <fullName evidence="2">Upstream activation factor subunit UAF30-like</fullName>
    </submittedName>
</protein>
<keyword evidence="1" id="KW-1133">Transmembrane helix</keyword>